<dbReference type="EMBL" id="UOEU01001050">
    <property type="protein sequence ID" value="VAW43237.1"/>
    <property type="molecule type" value="Genomic_DNA"/>
</dbReference>
<feature type="non-terminal residue" evidence="1">
    <location>
        <position position="23"/>
    </location>
</feature>
<gene>
    <name evidence="1" type="ORF">MNBD_CHLOROFLEXI01-3529</name>
</gene>
<protein>
    <submittedName>
        <fullName evidence="1">Uncharacterized protein</fullName>
    </submittedName>
</protein>
<name>A0A3B0VXR8_9ZZZZ</name>
<proteinExistence type="predicted"/>
<dbReference type="AlphaFoldDB" id="A0A3B0VXR8"/>
<sequence length="23" mass="2880">MVEDWKNLSSEELADYHIFKLRR</sequence>
<evidence type="ECO:0000313" key="1">
    <source>
        <dbReference type="EMBL" id="VAW43237.1"/>
    </source>
</evidence>
<accession>A0A3B0VXR8</accession>
<reference evidence="1" key="1">
    <citation type="submission" date="2018-06" db="EMBL/GenBank/DDBJ databases">
        <authorList>
            <person name="Zhirakovskaya E."/>
        </authorList>
    </citation>
    <scope>NUCLEOTIDE SEQUENCE</scope>
</reference>
<organism evidence="1">
    <name type="scientific">hydrothermal vent metagenome</name>
    <dbReference type="NCBI Taxonomy" id="652676"/>
    <lineage>
        <taxon>unclassified sequences</taxon>
        <taxon>metagenomes</taxon>
        <taxon>ecological metagenomes</taxon>
    </lineage>
</organism>